<dbReference type="EMBL" id="FRAI01000014">
    <property type="protein sequence ID" value="SHK06412.1"/>
    <property type="molecule type" value="Genomic_DNA"/>
</dbReference>
<dbReference type="OrthoDB" id="9820906at2"/>
<sequence>MSYVIIKGVNQLDVEGKEIDNKIYLPLEALWEDYSILREQKVVFLDSPIAGIKIGVLDTSKQKTDIIRDLKELLSGAGCTVFEVNKDYIPPETNLVLELNNDEGIYKTGYEGFNLNGSRRLAADISWSILRIFQLDYIVPPKKIKGLKEFSFWRKLTVPWIAISWRIGKDSEKLLAIAILLGLFRFTSGKIPLISDDIFITSQPVTSNIPITTSTIATETIPNKTSDNTQLLRTAIPDNKRKKEELELKEREKSNQGKLVTNPSPKLQAYMKKIIAEQNSKQKNIQDSYTITPKDIYKKSGLSKG</sequence>
<evidence type="ECO:0000313" key="1">
    <source>
        <dbReference type="EMBL" id="SHK06412.1"/>
    </source>
</evidence>
<dbReference type="AlphaFoldDB" id="A0A1M6PET8"/>
<reference evidence="2" key="1">
    <citation type="submission" date="2016-11" db="EMBL/GenBank/DDBJ databases">
        <authorList>
            <person name="Varghese N."/>
            <person name="Submissions S."/>
        </authorList>
    </citation>
    <scope>NUCLEOTIDE SEQUENCE [LARGE SCALE GENOMIC DNA]</scope>
    <source>
        <strain evidence="2">DSM 14826</strain>
    </source>
</reference>
<evidence type="ECO:0000313" key="2">
    <source>
        <dbReference type="Proteomes" id="UP000243547"/>
    </source>
</evidence>
<name>A0A1M6PET8_9FIRM</name>
<dbReference type="RefSeq" id="WP_072907482.1">
    <property type="nucleotide sequence ID" value="NZ_FRAI01000014.1"/>
</dbReference>
<organism evidence="1 2">
    <name type="scientific">Anaerobranca californiensis DSM 14826</name>
    <dbReference type="NCBI Taxonomy" id="1120989"/>
    <lineage>
        <taxon>Bacteria</taxon>
        <taxon>Bacillati</taxon>
        <taxon>Bacillota</taxon>
        <taxon>Clostridia</taxon>
        <taxon>Eubacteriales</taxon>
        <taxon>Proteinivoracaceae</taxon>
        <taxon>Anaerobranca</taxon>
    </lineage>
</organism>
<accession>A0A1M6PET8</accession>
<dbReference type="Proteomes" id="UP000243547">
    <property type="component" value="Unassembled WGS sequence"/>
</dbReference>
<proteinExistence type="predicted"/>
<keyword evidence="2" id="KW-1185">Reference proteome</keyword>
<gene>
    <name evidence="1" type="ORF">SAMN02745227_01429</name>
</gene>
<dbReference type="STRING" id="1120989.SAMN02745227_01429"/>
<protein>
    <submittedName>
        <fullName evidence="1">Uncharacterized protein</fullName>
    </submittedName>
</protein>